<dbReference type="PANTHER" id="PTHR23084:SF179">
    <property type="entry name" value="OS10G0565000 PROTEIN"/>
    <property type="match status" value="1"/>
</dbReference>
<organism evidence="4 10">
    <name type="scientific">Rotaria sordida</name>
    <dbReference type="NCBI Taxonomy" id="392033"/>
    <lineage>
        <taxon>Eukaryota</taxon>
        <taxon>Metazoa</taxon>
        <taxon>Spiralia</taxon>
        <taxon>Gnathifera</taxon>
        <taxon>Rotifera</taxon>
        <taxon>Eurotatoria</taxon>
        <taxon>Bdelloidea</taxon>
        <taxon>Philodinida</taxon>
        <taxon>Philodinidae</taxon>
        <taxon>Rotaria</taxon>
    </lineage>
</organism>
<evidence type="ECO:0000313" key="6">
    <source>
        <dbReference type="EMBL" id="CAF0816736.1"/>
    </source>
</evidence>
<evidence type="ECO:0000313" key="8">
    <source>
        <dbReference type="EMBL" id="CAF3631514.1"/>
    </source>
</evidence>
<dbReference type="EMBL" id="CAJNOU010000027">
    <property type="protein sequence ID" value="CAF0816736.1"/>
    <property type="molecule type" value="Genomic_DNA"/>
</dbReference>
<evidence type="ECO:0008006" key="11">
    <source>
        <dbReference type="Google" id="ProtNLM"/>
    </source>
</evidence>
<proteinExistence type="predicted"/>
<dbReference type="Proteomes" id="UP000663874">
    <property type="component" value="Unassembled WGS sequence"/>
</dbReference>
<evidence type="ECO:0000313" key="10">
    <source>
        <dbReference type="Proteomes" id="UP000663882"/>
    </source>
</evidence>
<keyword evidence="9" id="KW-1185">Reference proteome</keyword>
<dbReference type="Proteomes" id="UP000663823">
    <property type="component" value="Unassembled WGS sequence"/>
</dbReference>
<evidence type="ECO:0000313" key="7">
    <source>
        <dbReference type="EMBL" id="CAF3575681.1"/>
    </source>
</evidence>
<dbReference type="EMBL" id="CAJOAX010000663">
    <property type="protein sequence ID" value="CAF3631514.1"/>
    <property type="molecule type" value="Genomic_DNA"/>
</dbReference>
<dbReference type="EMBL" id="CAJNOL010000036">
    <property type="protein sequence ID" value="CAF0772576.1"/>
    <property type="molecule type" value="Genomic_DNA"/>
</dbReference>
<evidence type="ECO:0000256" key="1">
    <source>
        <dbReference type="ARBA" id="ARBA00022737"/>
    </source>
</evidence>
<dbReference type="InterPro" id="IPR003409">
    <property type="entry name" value="MORN"/>
</dbReference>
<evidence type="ECO:0000313" key="5">
    <source>
        <dbReference type="EMBL" id="CAF0782590.1"/>
    </source>
</evidence>
<comment type="caution">
    <text evidence="4">The sequence shown here is derived from an EMBL/GenBank/DDBJ whole genome shotgun (WGS) entry which is preliminary data.</text>
</comment>
<dbReference type="Pfam" id="PF02493">
    <property type="entry name" value="MORN"/>
    <property type="match status" value="5"/>
</dbReference>
<dbReference type="EMBL" id="CAJOBE010000127">
    <property type="protein sequence ID" value="CAF3575681.1"/>
    <property type="molecule type" value="Genomic_DNA"/>
</dbReference>
<dbReference type="SUPFAM" id="SSF82185">
    <property type="entry name" value="Histone H3 K4-specific methyltransferase SET7/9 N-terminal domain"/>
    <property type="match status" value="1"/>
</dbReference>
<name>A0A813R273_9BILA</name>
<evidence type="ECO:0000313" key="2">
    <source>
        <dbReference type="EMBL" id="CAF0771601.1"/>
    </source>
</evidence>
<protein>
    <recommendedName>
        <fullName evidence="11">MORN repeat-containing protein</fullName>
    </recommendedName>
</protein>
<dbReference type="OrthoDB" id="437960at2759"/>
<sequence>MVQISIDNTPHLFTIRLTTFDALVQAIAQRTGTTKILPLSYLDKNSNAFVRLEGEDIEPLRRKTHVKISLGGSYSASYDGELNKEGKRQGQGIYRWSNGRTYIGEWYENKMDGDGAESWPNGSQYQGQFRANKRHGQGTFTWPDGRQYVGEYRNDYRHGYGVCTFPNGYRYEGEWCGGRKHGRGIEIFPDGHRYNGMFENDKAVGPSSE</sequence>
<dbReference type="Proteomes" id="UP000663882">
    <property type="component" value="Unassembled WGS sequence"/>
</dbReference>
<dbReference type="Gene3D" id="2.20.110.10">
    <property type="entry name" value="Histone H3 K4-specific methyltransferase SET7/9 N-terminal domain"/>
    <property type="match status" value="3"/>
</dbReference>
<evidence type="ECO:0000313" key="9">
    <source>
        <dbReference type="Proteomes" id="UP000663870"/>
    </source>
</evidence>
<accession>A0A813R273</accession>
<dbReference type="Proteomes" id="UP000663854">
    <property type="component" value="Unassembled WGS sequence"/>
</dbReference>
<reference evidence="4" key="1">
    <citation type="submission" date="2021-02" db="EMBL/GenBank/DDBJ databases">
        <authorList>
            <person name="Nowell W R."/>
        </authorList>
    </citation>
    <scope>NUCLEOTIDE SEQUENCE</scope>
</reference>
<keyword evidence="1" id="KW-0677">Repeat</keyword>
<evidence type="ECO:0000313" key="3">
    <source>
        <dbReference type="EMBL" id="CAF0772576.1"/>
    </source>
</evidence>
<dbReference type="EMBL" id="CAJNOL010000035">
    <property type="protein sequence ID" value="CAF0771601.1"/>
    <property type="molecule type" value="Genomic_DNA"/>
</dbReference>
<dbReference type="PANTHER" id="PTHR23084">
    <property type="entry name" value="PHOSPHATIDYLINOSITOL-4-PHOSPHATE 5-KINASE RELATED"/>
    <property type="match status" value="1"/>
</dbReference>
<dbReference type="SMART" id="SM00698">
    <property type="entry name" value="MORN"/>
    <property type="match status" value="5"/>
</dbReference>
<dbReference type="Proteomes" id="UP000663870">
    <property type="component" value="Unassembled WGS sequence"/>
</dbReference>
<gene>
    <name evidence="7" type="ORF">FNK824_LOCUS2170</name>
    <name evidence="2" type="ORF">JXQ802_LOCUS2739</name>
    <name evidence="3" type="ORF">JXQ802_LOCUS2792</name>
    <name evidence="8" type="ORF">OTI717_LOCUS8328</name>
    <name evidence="5" type="ORF">PYM288_LOCUS3697</name>
    <name evidence="4" type="ORF">RFH988_LOCUS2536</name>
    <name evidence="6" type="ORF">SEV965_LOCUS1409</name>
</gene>
<dbReference type="AlphaFoldDB" id="A0A813R273"/>
<dbReference type="Proteomes" id="UP000663889">
    <property type="component" value="Unassembled WGS sequence"/>
</dbReference>
<evidence type="ECO:0000313" key="4">
    <source>
        <dbReference type="EMBL" id="CAF0774248.1"/>
    </source>
</evidence>
<dbReference type="EMBL" id="CAJNOO010000055">
    <property type="protein sequence ID" value="CAF0774248.1"/>
    <property type="molecule type" value="Genomic_DNA"/>
</dbReference>
<dbReference type="EMBL" id="CAJNOH010000030">
    <property type="protein sequence ID" value="CAF0782590.1"/>
    <property type="molecule type" value="Genomic_DNA"/>
</dbReference>